<protein>
    <submittedName>
        <fullName evidence="1">Uncharacterized protein</fullName>
    </submittedName>
</protein>
<dbReference type="Proteomes" id="UP000242480">
    <property type="component" value="Genome"/>
</dbReference>
<dbReference type="RefSeq" id="YP_001976146.1">
    <property type="nucleotide sequence ID" value="NC_010986.1"/>
</dbReference>
<evidence type="ECO:0000313" key="2">
    <source>
        <dbReference type="Proteomes" id="UP000242480"/>
    </source>
</evidence>
<dbReference type="GeneID" id="6391294"/>
<evidence type="ECO:0000313" key="1">
    <source>
        <dbReference type="EMBL" id="ABM92661.1"/>
    </source>
</evidence>
<accession>A3EYB0</accession>
<name>A3EYB0_9VIRU</name>
<keyword evidence="2" id="KW-1185">Reference proteome</keyword>
<proteinExistence type="predicted"/>
<sequence length="168" mass="18830">MLAVSPLSSEQEPVIPTDREGFISSSLEEHYLWTEWGLWSPYTGMRASWIARTHESVPALSARFRFTQDEESYTGGEGLRRVGDLEHYLVWVLCNAAAQNPSDASEIERTVKLLGLVAAAGYAGDRMTYGRKMYWTLFADIDSNEGREFKERVNWEEVPMGPGSSASG</sequence>
<reference evidence="1 2" key="1">
    <citation type="journal article" date="2007" name="Science">
        <title>A virus in a fungus in a plant: three-way symbiosis required for thermal tolerance.</title>
        <authorList>
            <person name="Marquez L.M."/>
            <person name="Redman R.S."/>
            <person name="Rodriguez R.J."/>
            <person name="Roossinck M.J."/>
        </authorList>
    </citation>
    <scope>NUCLEOTIDE SEQUENCE [LARGE SCALE GENOMIC DNA]</scope>
</reference>
<dbReference type="EMBL" id="EF120985">
    <property type="protein sequence ID" value="ABM92661.1"/>
    <property type="molecule type" value="Genomic_RNA"/>
</dbReference>
<dbReference type="KEGG" id="vg:6391294"/>
<organism evidence="1 2">
    <name type="scientific">Curvularia thermal tolerance virus</name>
    <dbReference type="NCBI Taxonomy" id="421976"/>
    <lineage>
        <taxon>Viruses</taxon>
        <taxon>Riboviria</taxon>
        <taxon>Orthornavirae</taxon>
        <taxon>Pisuviricota</taxon>
        <taxon>Duplopiviricetes</taxon>
        <taxon>Durnavirales</taxon>
        <taxon>Curvulaviridae</taxon>
        <taxon>Orthocurvulavirus</taxon>
        <taxon>Orthocurvulavirus curvulariae</taxon>
        <taxon>Curvularia orthocurvulavirus 1</taxon>
    </lineage>
</organism>